<dbReference type="InterPro" id="IPR034592">
    <property type="entry name" value="CCDC91"/>
</dbReference>
<evidence type="ECO:0000313" key="3">
    <source>
        <dbReference type="EMBL" id="KAK7468136.1"/>
    </source>
</evidence>
<name>A0ABD0JBA8_9CAEN</name>
<accession>A0ABD0JBA8</accession>
<keyword evidence="4" id="KW-1185">Reference proteome</keyword>
<sequence>MSGRQNNGHQEQDQDDDDFGEFGGFEAADPMESMGAAGGQATASPWAARASASAAGRGQPDLLCPQNTFPTYLDPSGIAGSPLVAREGGDSSNCGAGLENNPAHFQANFNNAGDNQRHGAGDERPYPADTAPMADVLAGTFAANGRLPDIAGLGASQNPVFAEPPVPGNISQNARPPYDEELPAVLDGAEPVVNAVNNQLPGEVQGLGEVRALGEGGGEEAVPVPPVEAVVDEAQQNRLQREIASLQSNNLTLTQELERCQADLAAQRSRLQEVQQQHLEQLEAVRQSGHDALAVVVEQYKEMSRTAVLEQQEASQRHLVDVTSEQLASFQRTLQLQKEENEKEKEESNRRMQEELKSALEALRVEQQEKFDAYLAEERVKHEAAVKQAIEEENERSRQQVQEAIAVEQSKASKELEKAKDEFSKQLEEQRQTYEDMLQEARREEREQAQERLTACLEEERQRGREVTERVLQEARAERDAYIQQQRQSDSALRRRQLASLDLFLESSRRQIDLLLNSESAPPETAPRPSPDNSDKDT</sequence>
<organism evidence="3 4">
    <name type="scientific">Batillaria attramentaria</name>
    <dbReference type="NCBI Taxonomy" id="370345"/>
    <lineage>
        <taxon>Eukaryota</taxon>
        <taxon>Metazoa</taxon>
        <taxon>Spiralia</taxon>
        <taxon>Lophotrochozoa</taxon>
        <taxon>Mollusca</taxon>
        <taxon>Gastropoda</taxon>
        <taxon>Caenogastropoda</taxon>
        <taxon>Sorbeoconcha</taxon>
        <taxon>Cerithioidea</taxon>
        <taxon>Batillariidae</taxon>
        <taxon>Batillaria</taxon>
    </lineage>
</organism>
<dbReference type="EMBL" id="JACVVK020000522">
    <property type="protein sequence ID" value="KAK7468136.1"/>
    <property type="molecule type" value="Genomic_DNA"/>
</dbReference>
<feature type="compositionally biased region" description="Basic and acidic residues" evidence="2">
    <location>
        <begin position="115"/>
        <end position="126"/>
    </location>
</feature>
<reference evidence="3 4" key="1">
    <citation type="journal article" date="2023" name="Sci. Data">
        <title>Genome assembly of the Korean intertidal mud-creeper Batillaria attramentaria.</title>
        <authorList>
            <person name="Patra A.K."/>
            <person name="Ho P.T."/>
            <person name="Jun S."/>
            <person name="Lee S.J."/>
            <person name="Kim Y."/>
            <person name="Won Y.J."/>
        </authorList>
    </citation>
    <scope>NUCLEOTIDE SEQUENCE [LARGE SCALE GENOMIC DNA]</scope>
    <source>
        <strain evidence="3">Wonlab-2016</strain>
    </source>
</reference>
<protein>
    <submittedName>
        <fullName evidence="3">Uncharacterized protein</fullName>
    </submittedName>
</protein>
<feature type="region of interest" description="Disordered" evidence="2">
    <location>
        <begin position="514"/>
        <end position="538"/>
    </location>
</feature>
<gene>
    <name evidence="3" type="ORF">BaRGS_00036651</name>
</gene>
<keyword evidence="1" id="KW-0175">Coiled coil</keyword>
<comment type="caution">
    <text evidence="3">The sequence shown here is derived from an EMBL/GenBank/DDBJ whole genome shotgun (WGS) entry which is preliminary data.</text>
</comment>
<evidence type="ECO:0000313" key="4">
    <source>
        <dbReference type="Proteomes" id="UP001519460"/>
    </source>
</evidence>
<feature type="compositionally biased region" description="Low complexity" evidence="2">
    <location>
        <begin position="41"/>
        <end position="55"/>
    </location>
</feature>
<dbReference type="AlphaFoldDB" id="A0ABD0JBA8"/>
<proteinExistence type="predicted"/>
<feature type="coiled-coil region" evidence="1">
    <location>
        <begin position="236"/>
        <end position="277"/>
    </location>
</feature>
<evidence type="ECO:0000256" key="1">
    <source>
        <dbReference type="SAM" id="Coils"/>
    </source>
</evidence>
<dbReference type="Proteomes" id="UP001519460">
    <property type="component" value="Unassembled WGS sequence"/>
</dbReference>
<feature type="coiled-coil region" evidence="1">
    <location>
        <begin position="327"/>
        <end position="485"/>
    </location>
</feature>
<dbReference type="PANTHER" id="PTHR35072:SF1">
    <property type="entry name" value="COILED-COIL DOMAIN-CONTAINING PROTEIN 91"/>
    <property type="match status" value="1"/>
</dbReference>
<feature type="region of interest" description="Disordered" evidence="2">
    <location>
        <begin position="1"/>
        <end position="126"/>
    </location>
</feature>
<evidence type="ECO:0000256" key="2">
    <source>
        <dbReference type="SAM" id="MobiDB-lite"/>
    </source>
</evidence>
<dbReference type="PANTHER" id="PTHR35072">
    <property type="entry name" value="COILED-COIL DOMAIN-CONTAINING PROTEIN 91"/>
    <property type="match status" value="1"/>
</dbReference>